<comment type="subunit">
    <text evidence="9">Forms a cyclic heterotetrameric complex composed of two molecules of XerC and two molecules of XerD.</text>
</comment>
<dbReference type="InterPro" id="IPR023009">
    <property type="entry name" value="Tyrosine_recombinase_XerC/XerD"/>
</dbReference>
<sequence length="310" mass="35633">MTDAMMREWVGPFLDYLEKERRYSRYTVRNYRQALENFYRWLDGEKLAETVFGEGDFAALGKRVVRDFVIEAQERFDRRTLHNHVSGLRAFFKFWLMRGKVVRNPFVGVPLPKLEKRLPQFLTEEQMKRLLNGPQRLLENEAIDAFTAWRDRLAMELLYGGGLRVSEVVGLNHGDVEMSNGVARVTGKGRKERLCPLGKVALAVLRKFQTEFARETGVDAPVLVTKAHERMNARAVQLMLKRYLALADLPHGLTPHKLRHSYATHLLNAGADLRVVQELLGHASLNTTQVYTHVSVARLKEIYARAHPRA</sequence>
<evidence type="ECO:0000313" key="13">
    <source>
        <dbReference type="Proteomes" id="UP000217265"/>
    </source>
</evidence>
<accession>A0A290QP23</accession>
<dbReference type="Pfam" id="PF00589">
    <property type="entry name" value="Phage_integrase"/>
    <property type="match status" value="1"/>
</dbReference>
<dbReference type="SUPFAM" id="SSF56349">
    <property type="entry name" value="DNA breaking-rejoining enzymes"/>
    <property type="match status" value="1"/>
</dbReference>
<dbReference type="InterPro" id="IPR010998">
    <property type="entry name" value="Integrase_recombinase_N"/>
</dbReference>
<feature type="active site" description="O-(3'-phospho-DNA)-tyrosine intermediate" evidence="9">
    <location>
        <position position="291"/>
    </location>
</feature>
<evidence type="ECO:0000256" key="7">
    <source>
        <dbReference type="ARBA" id="ARBA00023172"/>
    </source>
</evidence>
<keyword evidence="13" id="KW-1185">Reference proteome</keyword>
<evidence type="ECO:0000259" key="11">
    <source>
        <dbReference type="PROSITE" id="PS51900"/>
    </source>
</evidence>
<dbReference type="InterPro" id="IPR002104">
    <property type="entry name" value="Integrase_catalytic"/>
</dbReference>
<evidence type="ECO:0000256" key="3">
    <source>
        <dbReference type="ARBA" id="ARBA00022618"/>
    </source>
</evidence>
<feature type="active site" evidence="9">
    <location>
        <position position="164"/>
    </location>
</feature>
<dbReference type="InterPro" id="IPR011010">
    <property type="entry name" value="DNA_brk_join_enz"/>
</dbReference>
<dbReference type="InterPro" id="IPR004107">
    <property type="entry name" value="Integrase_SAM-like_N"/>
</dbReference>
<keyword evidence="7 9" id="KW-0233">DNA recombination</keyword>
<gene>
    <name evidence="9" type="primary">xerC</name>
    <name evidence="12" type="ORF">CMV30_16745</name>
</gene>
<keyword evidence="2 9" id="KW-0963">Cytoplasm</keyword>
<keyword evidence="5 9" id="KW-0229">DNA integration</keyword>
<dbReference type="KEGG" id="vbh:CMV30_16745"/>
<organism evidence="12 13">
    <name type="scientific">Nibricoccus aquaticus</name>
    <dbReference type="NCBI Taxonomy" id="2576891"/>
    <lineage>
        <taxon>Bacteria</taxon>
        <taxon>Pseudomonadati</taxon>
        <taxon>Verrucomicrobiota</taxon>
        <taxon>Opitutia</taxon>
        <taxon>Opitutales</taxon>
        <taxon>Opitutaceae</taxon>
        <taxon>Nibricoccus</taxon>
    </lineage>
</organism>
<dbReference type="EMBL" id="CP023344">
    <property type="protein sequence ID" value="ATC66212.1"/>
    <property type="molecule type" value="Genomic_DNA"/>
</dbReference>
<proteinExistence type="inferred from homology"/>
<evidence type="ECO:0000256" key="4">
    <source>
        <dbReference type="ARBA" id="ARBA00022829"/>
    </source>
</evidence>
<keyword evidence="4 9" id="KW-0159">Chromosome partition</keyword>
<dbReference type="GO" id="GO:0003677">
    <property type="term" value="F:DNA binding"/>
    <property type="evidence" value="ECO:0007669"/>
    <property type="project" value="UniProtKB-UniRule"/>
</dbReference>
<dbReference type="Proteomes" id="UP000217265">
    <property type="component" value="Chromosome"/>
</dbReference>
<dbReference type="PANTHER" id="PTHR30349:SF77">
    <property type="entry name" value="TYROSINE RECOMBINASE XERC"/>
    <property type="match status" value="1"/>
</dbReference>
<feature type="active site" evidence="9">
    <location>
        <position position="256"/>
    </location>
</feature>
<protein>
    <recommendedName>
        <fullName evidence="9">Tyrosine recombinase XerC</fullName>
    </recommendedName>
</protein>
<dbReference type="GO" id="GO:0009037">
    <property type="term" value="F:tyrosine-based site-specific recombinase activity"/>
    <property type="evidence" value="ECO:0007669"/>
    <property type="project" value="UniProtKB-UniRule"/>
</dbReference>
<dbReference type="Gene3D" id="1.10.443.10">
    <property type="entry name" value="Intergrase catalytic core"/>
    <property type="match status" value="1"/>
</dbReference>
<dbReference type="GO" id="GO:0051301">
    <property type="term" value="P:cell division"/>
    <property type="evidence" value="ECO:0007669"/>
    <property type="project" value="UniProtKB-KW"/>
</dbReference>
<keyword evidence="8 9" id="KW-0131">Cell cycle</keyword>
<dbReference type="AlphaFoldDB" id="A0A290QP23"/>
<dbReference type="PANTHER" id="PTHR30349">
    <property type="entry name" value="PHAGE INTEGRASE-RELATED"/>
    <property type="match status" value="1"/>
</dbReference>
<evidence type="ECO:0000256" key="5">
    <source>
        <dbReference type="ARBA" id="ARBA00022908"/>
    </source>
</evidence>
<evidence type="ECO:0000256" key="9">
    <source>
        <dbReference type="HAMAP-Rule" id="MF_01808"/>
    </source>
</evidence>
<reference evidence="12 13" key="1">
    <citation type="submission" date="2017-09" db="EMBL/GenBank/DDBJ databases">
        <title>Complete genome sequence of Verrucomicrobial strain HZ-65, isolated from freshwater.</title>
        <authorList>
            <person name="Choi A."/>
        </authorList>
    </citation>
    <scope>NUCLEOTIDE SEQUENCE [LARGE SCALE GENOMIC DNA]</scope>
    <source>
        <strain evidence="12 13">HZ-65</strain>
    </source>
</reference>
<dbReference type="OrthoDB" id="9801717at2"/>
<evidence type="ECO:0000313" key="12">
    <source>
        <dbReference type="EMBL" id="ATC66212.1"/>
    </source>
</evidence>
<feature type="domain" description="Tyr recombinase" evidence="10">
    <location>
        <begin position="117"/>
        <end position="304"/>
    </location>
</feature>
<dbReference type="GO" id="GO:0006313">
    <property type="term" value="P:DNA transposition"/>
    <property type="evidence" value="ECO:0007669"/>
    <property type="project" value="UniProtKB-UniRule"/>
</dbReference>
<name>A0A290QP23_9BACT</name>
<dbReference type="InterPro" id="IPR050090">
    <property type="entry name" value="Tyrosine_recombinase_XerCD"/>
</dbReference>
<feature type="active site" evidence="9">
    <location>
        <position position="188"/>
    </location>
</feature>
<feature type="active site" evidence="9">
    <location>
        <position position="259"/>
    </location>
</feature>
<comment type="similarity">
    <text evidence="9">Belongs to the 'phage' integrase family. XerC subfamily.</text>
</comment>
<comment type="function">
    <text evidence="9">Site-specific tyrosine recombinase, which acts by catalyzing the cutting and rejoining of the recombining DNA molecules. The XerC-XerD complex is essential to convert dimers of the bacterial chromosome into monomers to permit their segregation at cell division. It also contributes to the segregational stability of plasmids.</text>
</comment>
<dbReference type="Gene3D" id="1.10.150.130">
    <property type="match status" value="1"/>
</dbReference>
<dbReference type="PROSITE" id="PS51900">
    <property type="entry name" value="CB"/>
    <property type="match status" value="1"/>
</dbReference>
<feature type="active site" evidence="9">
    <location>
        <position position="282"/>
    </location>
</feature>
<dbReference type="HAMAP" id="MF_01808">
    <property type="entry name" value="Recomb_XerC_XerD"/>
    <property type="match status" value="1"/>
</dbReference>
<evidence type="ECO:0000256" key="6">
    <source>
        <dbReference type="ARBA" id="ARBA00023125"/>
    </source>
</evidence>
<dbReference type="InterPro" id="IPR013762">
    <property type="entry name" value="Integrase-like_cat_sf"/>
</dbReference>
<comment type="subcellular location">
    <subcellularLocation>
        <location evidence="1 9">Cytoplasm</location>
    </subcellularLocation>
</comment>
<dbReference type="Pfam" id="PF02899">
    <property type="entry name" value="Phage_int_SAM_1"/>
    <property type="match status" value="1"/>
</dbReference>
<dbReference type="CDD" id="cd00798">
    <property type="entry name" value="INT_XerDC_C"/>
    <property type="match status" value="1"/>
</dbReference>
<dbReference type="GO" id="GO:0007059">
    <property type="term" value="P:chromosome segregation"/>
    <property type="evidence" value="ECO:0007669"/>
    <property type="project" value="UniProtKB-UniRule"/>
</dbReference>
<dbReference type="GO" id="GO:0005737">
    <property type="term" value="C:cytoplasm"/>
    <property type="evidence" value="ECO:0007669"/>
    <property type="project" value="UniProtKB-SubCell"/>
</dbReference>
<keyword evidence="6 9" id="KW-0238">DNA-binding</keyword>
<evidence type="ECO:0000256" key="2">
    <source>
        <dbReference type="ARBA" id="ARBA00022490"/>
    </source>
</evidence>
<feature type="domain" description="Core-binding (CB)" evidence="11">
    <location>
        <begin position="4"/>
        <end position="96"/>
    </location>
</feature>
<dbReference type="InterPro" id="IPR044068">
    <property type="entry name" value="CB"/>
</dbReference>
<evidence type="ECO:0000256" key="8">
    <source>
        <dbReference type="ARBA" id="ARBA00023306"/>
    </source>
</evidence>
<evidence type="ECO:0000259" key="10">
    <source>
        <dbReference type="PROSITE" id="PS51898"/>
    </source>
</evidence>
<keyword evidence="3 9" id="KW-0132">Cell division</keyword>
<evidence type="ECO:0000256" key="1">
    <source>
        <dbReference type="ARBA" id="ARBA00004496"/>
    </source>
</evidence>
<dbReference type="PROSITE" id="PS51898">
    <property type="entry name" value="TYR_RECOMBINASE"/>
    <property type="match status" value="1"/>
</dbReference>